<dbReference type="GO" id="GO:0016020">
    <property type="term" value="C:membrane"/>
    <property type="evidence" value="ECO:0007669"/>
    <property type="project" value="UniProtKB-SubCell"/>
</dbReference>
<dbReference type="PANTHER" id="PTHR31234">
    <property type="entry name" value="LATE EMBRYOGENESIS ABUNDANT (LEA) HYDROXYPROLINE-RICH GLYCOPROTEIN FAMILY"/>
    <property type="match status" value="1"/>
</dbReference>
<evidence type="ECO:0000256" key="4">
    <source>
        <dbReference type="ARBA" id="ARBA00023136"/>
    </source>
</evidence>
<name>A0A251TAZ8_HELAN</name>
<protein>
    <submittedName>
        <fullName evidence="8">Late embryogenesis abundant protein, LEA_2 subgroup</fullName>
    </submittedName>
    <submittedName>
        <fullName evidence="9">Putative late embryogenesis abundant protein, LEA-14</fullName>
    </submittedName>
</protein>
<keyword evidence="2 6" id="KW-0812">Transmembrane</keyword>
<evidence type="ECO:0000259" key="7">
    <source>
        <dbReference type="Pfam" id="PF03168"/>
    </source>
</evidence>
<dbReference type="InterPro" id="IPR004864">
    <property type="entry name" value="LEA_2"/>
</dbReference>
<feature type="domain" description="Late embryogenesis abundant protein LEA-2 subgroup" evidence="7">
    <location>
        <begin position="138"/>
        <end position="239"/>
    </location>
</feature>
<feature type="transmembrane region" description="Helical" evidence="6">
    <location>
        <begin position="79"/>
        <end position="101"/>
    </location>
</feature>
<sequence length="262" mass="28793">MTHHQPPPHHRQHTEPPPPPPHLSNSQLNHQPPPPPPPLQNHHYHTESPPNRHRNYYQHYHPHTSTSSAASIRGCCCCLILLFSFLFLLTLTVVLVIVLAVKPKKPQFELQQVAVEYINLAAPVATTASLSLAIRLLFTAKNDNTVGIKYGTSTFNIMYRGIPLGRGSVPGFFQPAHSVRQVQTTVTVDRVNLMQTDAADLVKDALVNDRVELRILGDISAEIRILGLTSPSVQASVDCGIAISPTKQALVSKQCGFDGLQV</sequence>
<evidence type="ECO:0000256" key="2">
    <source>
        <dbReference type="ARBA" id="ARBA00022692"/>
    </source>
</evidence>
<dbReference type="Gene3D" id="2.60.40.1820">
    <property type="match status" value="1"/>
</dbReference>
<dbReference type="InParanoid" id="A0A251TAZ8"/>
<dbReference type="EMBL" id="MNCJ02000326">
    <property type="protein sequence ID" value="KAF5781641.1"/>
    <property type="molecule type" value="Genomic_DNA"/>
</dbReference>
<dbReference type="EMBL" id="CM007900">
    <property type="protein sequence ID" value="OTG08074.1"/>
    <property type="molecule type" value="Genomic_DNA"/>
</dbReference>
<dbReference type="Proteomes" id="UP000215914">
    <property type="component" value="Chromosome 11"/>
</dbReference>
<evidence type="ECO:0000313" key="9">
    <source>
        <dbReference type="EMBL" id="OTG08074.1"/>
    </source>
</evidence>
<evidence type="ECO:0000313" key="10">
    <source>
        <dbReference type="Proteomes" id="UP000215914"/>
    </source>
</evidence>
<evidence type="ECO:0000313" key="8">
    <source>
        <dbReference type="EMBL" id="KAF5781641.1"/>
    </source>
</evidence>
<dbReference type="Pfam" id="PF03168">
    <property type="entry name" value="LEA_2"/>
    <property type="match status" value="1"/>
</dbReference>
<comment type="subcellular location">
    <subcellularLocation>
        <location evidence="1">Membrane</location>
        <topology evidence="1">Single-pass membrane protein</topology>
    </subcellularLocation>
</comment>
<proteinExistence type="predicted"/>
<keyword evidence="3 6" id="KW-1133">Transmembrane helix</keyword>
<keyword evidence="10" id="KW-1185">Reference proteome</keyword>
<feature type="region of interest" description="Disordered" evidence="5">
    <location>
        <begin position="1"/>
        <end position="59"/>
    </location>
</feature>
<dbReference type="AlphaFoldDB" id="A0A251TAZ8"/>
<dbReference type="SUPFAM" id="SSF117070">
    <property type="entry name" value="LEA14-like"/>
    <property type="match status" value="1"/>
</dbReference>
<evidence type="ECO:0000256" key="6">
    <source>
        <dbReference type="SAM" id="Phobius"/>
    </source>
</evidence>
<dbReference type="GO" id="GO:0098542">
    <property type="term" value="P:defense response to other organism"/>
    <property type="evidence" value="ECO:0007669"/>
    <property type="project" value="InterPro"/>
</dbReference>
<organism evidence="9 10">
    <name type="scientific">Helianthus annuus</name>
    <name type="common">Common sunflower</name>
    <dbReference type="NCBI Taxonomy" id="4232"/>
    <lineage>
        <taxon>Eukaryota</taxon>
        <taxon>Viridiplantae</taxon>
        <taxon>Streptophyta</taxon>
        <taxon>Embryophyta</taxon>
        <taxon>Tracheophyta</taxon>
        <taxon>Spermatophyta</taxon>
        <taxon>Magnoliopsida</taxon>
        <taxon>eudicotyledons</taxon>
        <taxon>Gunneridae</taxon>
        <taxon>Pentapetalae</taxon>
        <taxon>asterids</taxon>
        <taxon>campanulids</taxon>
        <taxon>Asterales</taxon>
        <taxon>Asteraceae</taxon>
        <taxon>Asteroideae</taxon>
        <taxon>Heliantheae alliance</taxon>
        <taxon>Heliantheae</taxon>
        <taxon>Helianthus</taxon>
    </lineage>
</organism>
<evidence type="ECO:0000256" key="3">
    <source>
        <dbReference type="ARBA" id="ARBA00022989"/>
    </source>
</evidence>
<dbReference type="Gramene" id="mRNA:HanXRQr2_Chr11g0486151">
    <property type="protein sequence ID" value="mRNA:HanXRQr2_Chr11g0486151"/>
    <property type="gene ID" value="HanXRQr2_Chr11g0486151"/>
</dbReference>
<evidence type="ECO:0000256" key="5">
    <source>
        <dbReference type="SAM" id="MobiDB-lite"/>
    </source>
</evidence>
<feature type="compositionally biased region" description="Basic residues" evidence="5">
    <location>
        <begin position="1"/>
        <end position="12"/>
    </location>
</feature>
<reference evidence="9" key="2">
    <citation type="submission" date="2017-02" db="EMBL/GenBank/DDBJ databases">
        <title>Sunflower complete genome.</title>
        <authorList>
            <person name="Langlade N."/>
            <person name="Munos S."/>
        </authorList>
    </citation>
    <scope>NUCLEOTIDE SEQUENCE [LARGE SCALE GENOMIC DNA]</scope>
    <source>
        <tissue evidence="9">Leaves</tissue>
    </source>
</reference>
<dbReference type="OrthoDB" id="2016264at2759"/>
<dbReference type="PANTHER" id="PTHR31234:SF71">
    <property type="entry name" value="LATE EMBRYOGENESIS ABUNDANT PROTEIN, LEA_2 SUBGROUP"/>
    <property type="match status" value="1"/>
</dbReference>
<accession>A0A251TAZ8</accession>
<gene>
    <name evidence="9" type="ORF">HannXRQ_Chr11g0337561</name>
    <name evidence="8" type="ORF">HanXRQr2_Chr11g0486151</name>
</gene>
<reference evidence="8 10" key="1">
    <citation type="journal article" date="2017" name="Nature">
        <title>The sunflower genome provides insights into oil metabolism, flowering and Asterid evolution.</title>
        <authorList>
            <person name="Badouin H."/>
            <person name="Gouzy J."/>
            <person name="Grassa C.J."/>
            <person name="Murat F."/>
            <person name="Staton S.E."/>
            <person name="Cottret L."/>
            <person name="Lelandais-Briere C."/>
            <person name="Owens G.L."/>
            <person name="Carrere S."/>
            <person name="Mayjonade B."/>
            <person name="Legrand L."/>
            <person name="Gill N."/>
            <person name="Kane N.C."/>
            <person name="Bowers J.E."/>
            <person name="Hubner S."/>
            <person name="Bellec A."/>
            <person name="Berard A."/>
            <person name="Berges H."/>
            <person name="Blanchet N."/>
            <person name="Boniface M.C."/>
            <person name="Brunel D."/>
            <person name="Catrice O."/>
            <person name="Chaidir N."/>
            <person name="Claudel C."/>
            <person name="Donnadieu C."/>
            <person name="Faraut T."/>
            <person name="Fievet G."/>
            <person name="Helmstetter N."/>
            <person name="King M."/>
            <person name="Knapp S.J."/>
            <person name="Lai Z."/>
            <person name="Le Paslier M.C."/>
            <person name="Lippi Y."/>
            <person name="Lorenzon L."/>
            <person name="Mandel J.R."/>
            <person name="Marage G."/>
            <person name="Marchand G."/>
            <person name="Marquand E."/>
            <person name="Bret-Mestries E."/>
            <person name="Morien E."/>
            <person name="Nambeesan S."/>
            <person name="Nguyen T."/>
            <person name="Pegot-Espagnet P."/>
            <person name="Pouilly N."/>
            <person name="Raftis F."/>
            <person name="Sallet E."/>
            <person name="Schiex T."/>
            <person name="Thomas J."/>
            <person name="Vandecasteele C."/>
            <person name="Vares D."/>
            <person name="Vear F."/>
            <person name="Vautrin S."/>
            <person name="Crespi M."/>
            <person name="Mangin B."/>
            <person name="Burke J.M."/>
            <person name="Salse J."/>
            <person name="Munos S."/>
            <person name="Vincourt P."/>
            <person name="Rieseberg L.H."/>
            <person name="Langlade N.B."/>
        </authorList>
    </citation>
    <scope>NUCLEOTIDE SEQUENCE [LARGE SCALE GENOMIC DNA]</scope>
    <source>
        <strain evidence="10">cv. SF193</strain>
        <tissue evidence="8">Leaves</tissue>
    </source>
</reference>
<reference evidence="8" key="3">
    <citation type="submission" date="2020-06" db="EMBL/GenBank/DDBJ databases">
        <title>Helianthus annuus Genome sequencing and assembly Release 2.</title>
        <authorList>
            <person name="Gouzy J."/>
            <person name="Langlade N."/>
            <person name="Munos S."/>
        </authorList>
    </citation>
    <scope>NUCLEOTIDE SEQUENCE</scope>
    <source>
        <tissue evidence="8">Leaves</tissue>
    </source>
</reference>
<dbReference type="OMA" id="EMRPTPN"/>
<dbReference type="InterPro" id="IPR044839">
    <property type="entry name" value="NDR1-like"/>
</dbReference>
<dbReference type="FunCoup" id="A0A251TAZ8">
    <property type="interactions" value="357"/>
</dbReference>
<keyword evidence="4 6" id="KW-0472">Membrane</keyword>
<evidence type="ECO:0000256" key="1">
    <source>
        <dbReference type="ARBA" id="ARBA00004167"/>
    </source>
</evidence>